<evidence type="ECO:0000259" key="2">
    <source>
        <dbReference type="Pfam" id="PF12331"/>
    </source>
</evidence>
<dbReference type="AlphaFoldDB" id="A0A8H3I6P1"/>
<feature type="domain" description="Rad26-like N-terminal" evidence="4">
    <location>
        <begin position="376"/>
        <end position="423"/>
    </location>
</feature>
<evidence type="ECO:0000259" key="3">
    <source>
        <dbReference type="Pfam" id="PF21046"/>
    </source>
</evidence>
<dbReference type="CDD" id="cd22265">
    <property type="entry name" value="UDM1_RNF168"/>
    <property type="match status" value="1"/>
</dbReference>
<proteinExistence type="predicted"/>
<feature type="compositionally biased region" description="Polar residues" evidence="1">
    <location>
        <begin position="93"/>
        <end position="106"/>
    </location>
</feature>
<gene>
    <name evidence="5" type="ORF">GOMPHAMPRED_001150</name>
</gene>
<sequence>MGDFSDDDLDGLVEDDFLALEEASAPPTQLLSHPLHTYAARSRLQEDANGQHGAKTIHVSAVGHRDFQQQNTTLLPISQPSPTLTSQHHEEQLSQINTRQAPGPSTQRERWRQQRYTATTPGLQRAATTGVTTLAHHPSSPARAVPFQTEVHAQYVDANQGSSLELSRLRAELEEMRREQERLRQAAKIANDQMLVKAGEVSILRSKQTKEAQEYERRLQDERNKQRLDAERHQAELEQSRKEKERLASHNQFLNHERNDQITQLRQGQKSAARVKEIDKTNGIKRKTQKPSHFGDGFDDDELMVISPSKAASRSRNTTPKGGLKRKRDALSDSPLKPLELSESMGFLPEADIDLQPIVAPVPAAAFDKQDQSFQFLQLLLNRQLSRDERKTHEVLSGYSFPSDARKTLSTILTDRLATFSINQESEDFSSSIGNAILSLWSRCLEEKYHKPIRYLLDLIQFTLSEGSPQVVANLVDAVVDLAQRTADVNVIPRYKRFKRKMVTDESDNRLLDPDISTKDCLELLDLTIVLCIRDQDLVKRFWKSVRFDFISMLLRNSQDVQDVTLMAKILSRSVRADTFAMIVAPPASQSVSEQHVIDRLSAMLIEVPRTIEGEQQPDVIETSNMHLEILNLIDTMLSKQYCGEAFAKHPAALGRLVRVMHDELNALYAYRYGHEKQAELVNQATRLLYQTTKQFDEAVGHLQEKLRAPPTSVYKHLIVLSRLAFSEGAVLEENIDEDVVEMAHEMLELMVSPEEGEAIQKAFIKEGNRTITGLQYS</sequence>
<keyword evidence="6" id="KW-1185">Reference proteome</keyword>
<dbReference type="EMBL" id="CAJPDQ010000011">
    <property type="protein sequence ID" value="CAF9916912.1"/>
    <property type="molecule type" value="Genomic_DNA"/>
</dbReference>
<feature type="compositionally biased region" description="Polar residues" evidence="1">
    <location>
        <begin position="310"/>
        <end position="320"/>
    </location>
</feature>
<dbReference type="OrthoDB" id="5245063at2759"/>
<comment type="caution">
    <text evidence="5">The sequence shown here is derived from an EMBL/GenBank/DDBJ whole genome shotgun (WGS) entry which is preliminary data.</text>
</comment>
<feature type="region of interest" description="Disordered" evidence="1">
    <location>
        <begin position="75"/>
        <end position="120"/>
    </location>
</feature>
<protein>
    <submittedName>
        <fullName evidence="5">Uncharacterized protein</fullName>
    </submittedName>
</protein>
<feature type="domain" description="Rad26-like helical repeats" evidence="2">
    <location>
        <begin position="482"/>
        <end position="691"/>
    </location>
</feature>
<reference evidence="5" key="1">
    <citation type="submission" date="2021-03" db="EMBL/GenBank/DDBJ databases">
        <authorList>
            <person name="Tagirdzhanova G."/>
        </authorList>
    </citation>
    <scope>NUCLEOTIDE SEQUENCE</scope>
</reference>
<feature type="domain" description="Rad26-like C-terminal" evidence="3">
    <location>
        <begin position="703"/>
        <end position="764"/>
    </location>
</feature>
<accession>A0A8H3I6P1</accession>
<feature type="compositionally biased region" description="Polar residues" evidence="1">
    <location>
        <begin position="75"/>
        <end position="86"/>
    </location>
</feature>
<dbReference type="InterPro" id="IPR048380">
    <property type="entry name" value="Rad26-like_N"/>
</dbReference>
<dbReference type="InterPro" id="IPR022093">
    <property type="entry name" value="Rad26-like_helical"/>
</dbReference>
<evidence type="ECO:0000256" key="1">
    <source>
        <dbReference type="SAM" id="MobiDB-lite"/>
    </source>
</evidence>
<dbReference type="Pfam" id="PF12331">
    <property type="entry name" value="Rad26-like_helical_rpts"/>
    <property type="match status" value="1"/>
</dbReference>
<name>A0A8H3I6P1_9LECA</name>
<feature type="region of interest" description="Disordered" evidence="1">
    <location>
        <begin position="280"/>
        <end position="336"/>
    </location>
</feature>
<dbReference type="Pfam" id="PF21046">
    <property type="entry name" value="Rad26-like_C"/>
    <property type="match status" value="1"/>
</dbReference>
<organism evidence="5 6">
    <name type="scientific">Gomphillus americanus</name>
    <dbReference type="NCBI Taxonomy" id="1940652"/>
    <lineage>
        <taxon>Eukaryota</taxon>
        <taxon>Fungi</taxon>
        <taxon>Dikarya</taxon>
        <taxon>Ascomycota</taxon>
        <taxon>Pezizomycotina</taxon>
        <taxon>Lecanoromycetes</taxon>
        <taxon>OSLEUM clade</taxon>
        <taxon>Ostropomycetidae</taxon>
        <taxon>Ostropales</taxon>
        <taxon>Graphidaceae</taxon>
        <taxon>Gomphilloideae</taxon>
        <taxon>Gomphillus</taxon>
    </lineage>
</organism>
<dbReference type="Pfam" id="PF21048">
    <property type="entry name" value="Rad26-like_N"/>
    <property type="match status" value="1"/>
</dbReference>
<evidence type="ECO:0000313" key="6">
    <source>
        <dbReference type="Proteomes" id="UP000664169"/>
    </source>
</evidence>
<feature type="region of interest" description="Disordered" evidence="1">
    <location>
        <begin position="208"/>
        <end position="246"/>
    </location>
</feature>
<evidence type="ECO:0000259" key="4">
    <source>
        <dbReference type="Pfam" id="PF21048"/>
    </source>
</evidence>
<dbReference type="InterPro" id="IPR048379">
    <property type="entry name" value="Rad26-like_C"/>
</dbReference>
<evidence type="ECO:0000313" key="5">
    <source>
        <dbReference type="EMBL" id="CAF9916912.1"/>
    </source>
</evidence>
<dbReference type="Proteomes" id="UP000664169">
    <property type="component" value="Unassembled WGS sequence"/>
</dbReference>